<dbReference type="Proteomes" id="UP000015101">
    <property type="component" value="Unassembled WGS sequence"/>
</dbReference>
<dbReference type="AlphaFoldDB" id="T1EVW5"/>
<dbReference type="EMBL" id="AMQM01001867">
    <property type="status" value="NOT_ANNOTATED_CDS"/>
    <property type="molecule type" value="Genomic_DNA"/>
</dbReference>
<dbReference type="SMART" id="SM00135">
    <property type="entry name" value="LY"/>
    <property type="match status" value="5"/>
</dbReference>
<dbReference type="EMBL" id="KB097639">
    <property type="protein sequence ID" value="ESN92763.1"/>
    <property type="molecule type" value="Genomic_DNA"/>
</dbReference>
<dbReference type="OrthoDB" id="6157061at2759"/>
<organism evidence="4 5">
    <name type="scientific">Helobdella robusta</name>
    <name type="common">Californian leech</name>
    <dbReference type="NCBI Taxonomy" id="6412"/>
    <lineage>
        <taxon>Eukaryota</taxon>
        <taxon>Metazoa</taxon>
        <taxon>Spiralia</taxon>
        <taxon>Lophotrochozoa</taxon>
        <taxon>Annelida</taxon>
        <taxon>Clitellata</taxon>
        <taxon>Hirudinea</taxon>
        <taxon>Rhynchobdellida</taxon>
        <taxon>Glossiphoniidae</taxon>
        <taxon>Helobdella</taxon>
    </lineage>
</organism>
<dbReference type="EMBL" id="AMQM01001866">
    <property type="status" value="NOT_ANNOTATED_CDS"/>
    <property type="molecule type" value="Genomic_DNA"/>
</dbReference>
<evidence type="ECO:0000313" key="3">
    <source>
        <dbReference type="EMBL" id="ESN92763.1"/>
    </source>
</evidence>
<dbReference type="KEGG" id="hro:HELRODRAFT_164869"/>
<feature type="region of interest" description="Disordered" evidence="2">
    <location>
        <begin position="408"/>
        <end position="433"/>
    </location>
</feature>
<evidence type="ECO:0000256" key="2">
    <source>
        <dbReference type="SAM" id="MobiDB-lite"/>
    </source>
</evidence>
<dbReference type="InterPro" id="IPR009030">
    <property type="entry name" value="Growth_fac_rcpt_cys_sf"/>
</dbReference>
<dbReference type="CTD" id="20200715"/>
<dbReference type="PROSITE" id="PS51120">
    <property type="entry name" value="LDLRB"/>
    <property type="match status" value="1"/>
</dbReference>
<dbReference type="GeneID" id="20200715"/>
<dbReference type="InterPro" id="IPR050778">
    <property type="entry name" value="Cueball_EGF_LRP_Nidogen"/>
</dbReference>
<name>T1EVW5_HELRO</name>
<dbReference type="InParanoid" id="T1EVW5"/>
<dbReference type="RefSeq" id="XP_009029064.1">
    <property type="nucleotide sequence ID" value="XM_009030816.1"/>
</dbReference>
<dbReference type="InterPro" id="IPR000033">
    <property type="entry name" value="LDLR_classB_rpt"/>
</dbReference>
<feature type="compositionally biased region" description="Low complexity" evidence="2">
    <location>
        <begin position="410"/>
        <end position="433"/>
    </location>
</feature>
<dbReference type="STRING" id="6412.T1EVW5"/>
<keyword evidence="5" id="KW-1185">Reference proteome</keyword>
<dbReference type="SUPFAM" id="SSF57184">
    <property type="entry name" value="Growth factor receptor domain"/>
    <property type="match status" value="1"/>
</dbReference>
<gene>
    <name evidence="4" type="primary">20200715</name>
    <name evidence="3" type="ORF">HELRODRAFT_164869</name>
</gene>
<reference evidence="3 5" key="2">
    <citation type="journal article" date="2013" name="Nature">
        <title>Insights into bilaterian evolution from three spiralian genomes.</title>
        <authorList>
            <person name="Simakov O."/>
            <person name="Marletaz F."/>
            <person name="Cho S.J."/>
            <person name="Edsinger-Gonzales E."/>
            <person name="Havlak P."/>
            <person name="Hellsten U."/>
            <person name="Kuo D.H."/>
            <person name="Larsson T."/>
            <person name="Lv J."/>
            <person name="Arendt D."/>
            <person name="Savage R."/>
            <person name="Osoegawa K."/>
            <person name="de Jong P."/>
            <person name="Grimwood J."/>
            <person name="Chapman J.A."/>
            <person name="Shapiro H."/>
            <person name="Aerts A."/>
            <person name="Otillar R.P."/>
            <person name="Terry A.Y."/>
            <person name="Boore J.L."/>
            <person name="Grigoriev I.V."/>
            <person name="Lindberg D.R."/>
            <person name="Seaver E.C."/>
            <person name="Weisblat D.A."/>
            <person name="Putnam N.H."/>
            <person name="Rokhsar D.S."/>
        </authorList>
    </citation>
    <scope>NUCLEOTIDE SEQUENCE</scope>
</reference>
<sequence>MTRSLYKGDNIDGVTLCLECSNLSGDESCENVAMVGGCFTNFLGNIPQFCQKSCTGCQANTDIYVSNDTCIMRVSLKRPISTTPMLCQTGGNIVALEVDMYRGMIFWGDNINDDSRRGLYRAYLDASNITRIISDDIGRIEGISLDVLTGSIYWTDAERGYIESSDYNGRNRRIVVHADIIEPRSLIVDPLNGWLMWNDQQKKTIEMSRKLFFTDAGDQSIKSITLMTTTSTTTSNNNNINNNNINHNNTVSSVKYTGNISLTISAVQVEFTLKDILNKTDFLFGLFVSHDARTLYTTTWEQNSLIKDSSSPRWMTSSSSTASCKCYCPSYGNKIWMGDELKCQAPTNYFLIADMMSIKLLGADLKGDRSTYMLLTAGHSSSFSAVAFDAKRQLLLFSDVNSRVIMTMKTSDPPSSSNNNNNTTSSQSSKQQPLAYSVEGVVDDMLIHGDHLYWLANDAGIVARVLLASLDNNNTTNVNRNNNNNANNNTNSDSRSSKTNKISYETLYSNLSLPKNLVLYEKSMQLYWTCDNSPSVWMMNLNNTTNNNNNNNYNNVITFNITSVARPVLYIDQANDSLFVLDKYNGLIQSCNLANLSSYDGKTPPCSKVTTLPGSNASLFYSFLVKNAVVYYVDWNSRAFYAYNWQTKRRSALTENLSRPTRFLLHHPSNLSDNCRQSPCVNGCNPIVGGYFCSCPPDQVLSYDGFKCMQGQFNQFAATEPNCRNRAQLLQQSPVAATEPNCRNRVQLQQLSPVVAKESSSRAQLLNIRTSLQPLHHFAVHQK</sequence>
<dbReference type="CDD" id="cd00054">
    <property type="entry name" value="EGF_CA"/>
    <property type="match status" value="1"/>
</dbReference>
<evidence type="ECO:0000313" key="4">
    <source>
        <dbReference type="EnsemblMetazoa" id="HelroP164869"/>
    </source>
</evidence>
<dbReference type="EMBL" id="AMQM01001868">
    <property type="status" value="NOT_ANNOTATED_CDS"/>
    <property type="molecule type" value="Genomic_DNA"/>
</dbReference>
<proteinExistence type="predicted"/>
<dbReference type="Pfam" id="PF00058">
    <property type="entry name" value="Ldl_recept_b"/>
    <property type="match status" value="1"/>
</dbReference>
<reference evidence="4" key="3">
    <citation type="submission" date="2015-06" db="UniProtKB">
        <authorList>
            <consortium name="EnsemblMetazoa"/>
        </authorList>
    </citation>
    <scope>IDENTIFICATION</scope>
</reference>
<dbReference type="HOGENOM" id="CLU_357997_0_0_1"/>
<accession>T1EVW5</accession>
<protein>
    <recommendedName>
        <fullName evidence="6">EGF-like domain-containing protein</fullName>
    </recommendedName>
</protein>
<feature type="region of interest" description="Disordered" evidence="2">
    <location>
        <begin position="474"/>
        <end position="498"/>
    </location>
</feature>
<feature type="repeat" description="LDL-receptor class B" evidence="1">
    <location>
        <begin position="150"/>
        <end position="192"/>
    </location>
</feature>
<dbReference type="eggNOG" id="KOG1215">
    <property type="taxonomic scope" value="Eukaryota"/>
</dbReference>
<reference evidence="5" key="1">
    <citation type="submission" date="2012-12" db="EMBL/GenBank/DDBJ databases">
        <authorList>
            <person name="Hellsten U."/>
            <person name="Grimwood J."/>
            <person name="Chapman J.A."/>
            <person name="Shapiro H."/>
            <person name="Aerts A."/>
            <person name="Otillar R.P."/>
            <person name="Terry A.Y."/>
            <person name="Boore J.L."/>
            <person name="Simakov O."/>
            <person name="Marletaz F."/>
            <person name="Cho S.-J."/>
            <person name="Edsinger-Gonzales E."/>
            <person name="Havlak P."/>
            <person name="Kuo D.-H."/>
            <person name="Larsson T."/>
            <person name="Lv J."/>
            <person name="Arendt D."/>
            <person name="Savage R."/>
            <person name="Osoegawa K."/>
            <person name="de Jong P."/>
            <person name="Lindberg D.R."/>
            <person name="Seaver E.C."/>
            <person name="Weisblat D.A."/>
            <person name="Putnam N.H."/>
            <person name="Grigoriev I.V."/>
            <person name="Rokhsar D.S."/>
        </authorList>
    </citation>
    <scope>NUCLEOTIDE SEQUENCE</scope>
</reference>
<dbReference type="PANTHER" id="PTHR46513">
    <property type="entry name" value="VITELLOGENIN RECEPTOR-LIKE PROTEIN-RELATED-RELATED"/>
    <property type="match status" value="1"/>
</dbReference>
<evidence type="ECO:0000313" key="5">
    <source>
        <dbReference type="Proteomes" id="UP000015101"/>
    </source>
</evidence>
<evidence type="ECO:0000256" key="1">
    <source>
        <dbReference type="PROSITE-ProRule" id="PRU00461"/>
    </source>
</evidence>
<dbReference type="InterPro" id="IPR011042">
    <property type="entry name" value="6-blade_b-propeller_TolB-like"/>
</dbReference>
<evidence type="ECO:0008006" key="6">
    <source>
        <dbReference type="Google" id="ProtNLM"/>
    </source>
</evidence>
<dbReference type="EnsemblMetazoa" id="HelroT164869">
    <property type="protein sequence ID" value="HelroP164869"/>
    <property type="gene ID" value="HelroG164869"/>
</dbReference>
<dbReference type="PANTHER" id="PTHR46513:SF13">
    <property type="entry name" value="EGF-LIKE DOMAIN-CONTAINING PROTEIN"/>
    <property type="match status" value="1"/>
</dbReference>
<dbReference type="SUPFAM" id="SSF63825">
    <property type="entry name" value="YWTD domain"/>
    <property type="match status" value="2"/>
</dbReference>
<dbReference type="Gene3D" id="2.120.10.30">
    <property type="entry name" value="TolB, C-terminal domain"/>
    <property type="match status" value="2"/>
</dbReference>